<organism evidence="2 3">
    <name type="scientific">Stenotrophomonas maltophilia</name>
    <name type="common">Pseudomonas maltophilia</name>
    <name type="synonym">Xanthomonas maltophilia</name>
    <dbReference type="NCBI Taxonomy" id="40324"/>
    <lineage>
        <taxon>Bacteria</taxon>
        <taxon>Pseudomonadati</taxon>
        <taxon>Pseudomonadota</taxon>
        <taxon>Gammaproteobacteria</taxon>
        <taxon>Lysobacterales</taxon>
        <taxon>Lysobacteraceae</taxon>
        <taxon>Stenotrophomonas</taxon>
        <taxon>Stenotrophomonas maltophilia group</taxon>
    </lineage>
</organism>
<dbReference type="GO" id="GO:0003677">
    <property type="term" value="F:DNA binding"/>
    <property type="evidence" value="ECO:0007669"/>
    <property type="project" value="InterPro"/>
</dbReference>
<dbReference type="Proteomes" id="UP000198157">
    <property type="component" value="Unassembled WGS sequence"/>
</dbReference>
<protein>
    <recommendedName>
        <fullName evidence="4">Cro/Cl family transcriptional regulator</fullName>
    </recommendedName>
</protein>
<evidence type="ECO:0008006" key="4">
    <source>
        <dbReference type="Google" id="ProtNLM"/>
    </source>
</evidence>
<dbReference type="EMBL" id="NIVS01000020">
    <property type="protein sequence ID" value="OWQ53985.1"/>
    <property type="molecule type" value="Genomic_DNA"/>
</dbReference>
<evidence type="ECO:0000313" key="2">
    <source>
        <dbReference type="EMBL" id="OWQ53985.1"/>
    </source>
</evidence>
<feature type="region of interest" description="Disordered" evidence="1">
    <location>
        <begin position="61"/>
        <end position="80"/>
    </location>
</feature>
<name>A0A246HNW9_STEMA</name>
<dbReference type="InterPro" id="IPR010982">
    <property type="entry name" value="Lambda_DNA-bd_dom_sf"/>
</dbReference>
<evidence type="ECO:0000256" key="1">
    <source>
        <dbReference type="SAM" id="MobiDB-lite"/>
    </source>
</evidence>
<evidence type="ECO:0000313" key="3">
    <source>
        <dbReference type="Proteomes" id="UP000198157"/>
    </source>
</evidence>
<dbReference type="Gene3D" id="1.10.260.40">
    <property type="entry name" value="lambda repressor-like DNA-binding domains"/>
    <property type="match status" value="1"/>
</dbReference>
<proteinExistence type="predicted"/>
<dbReference type="Pfam" id="PF14549">
    <property type="entry name" value="P22_Cro"/>
    <property type="match status" value="1"/>
</dbReference>
<feature type="compositionally biased region" description="Basic and acidic residues" evidence="1">
    <location>
        <begin position="71"/>
        <end position="80"/>
    </location>
</feature>
<accession>A0A246HNW9</accession>
<dbReference type="SUPFAM" id="SSF47413">
    <property type="entry name" value="lambda repressor-like DNA-binding domains"/>
    <property type="match status" value="1"/>
</dbReference>
<dbReference type="AlphaFoldDB" id="A0A246HNW9"/>
<gene>
    <name evidence="2" type="ORF">CEE60_10005</name>
</gene>
<comment type="caution">
    <text evidence="2">The sequence shown here is derived from an EMBL/GenBank/DDBJ whole genome shotgun (WGS) entry which is preliminary data.</text>
</comment>
<reference evidence="2 3" key="1">
    <citation type="submission" date="2017-06" db="EMBL/GenBank/DDBJ databases">
        <authorList>
            <person name="Kim H.J."/>
            <person name="Triplett B.A."/>
        </authorList>
    </citation>
    <scope>NUCLEOTIDE SEQUENCE [LARGE SCALE GENOMIC DNA]</scope>
    <source>
        <strain evidence="2 3">13146</strain>
    </source>
</reference>
<sequence length="80" mass="8913">MNMPRITKEEAIAAYDGNAAALARALGITPSAVYQWPEGQIDDLWALKLRFVLMPAHFQKLQRPPQDDPDADRIVPVEVA</sequence>